<keyword evidence="5 6" id="KW-0472">Membrane</keyword>
<evidence type="ECO:0000313" key="7">
    <source>
        <dbReference type="EMBL" id="CCF00967.1"/>
    </source>
</evidence>
<feature type="transmembrane region" description="Helical" evidence="6">
    <location>
        <begin position="262"/>
        <end position="286"/>
    </location>
</feature>
<reference evidence="7 8" key="1">
    <citation type="journal article" date="2012" name="J. Bacteriol.">
        <title>Genome sequence of the soybean symbiont Sinorhizobium fredii HH103.</title>
        <authorList>
            <person name="Weidner S."/>
            <person name="Becker A."/>
            <person name="Bonilla I."/>
            <person name="Jaenicke S."/>
            <person name="Lloret J."/>
            <person name="Margaret I."/>
            <person name="Puhler A."/>
            <person name="Ruiz-Sainz J.E."/>
            <person name="Schneiker-Bekel S."/>
            <person name="Szczepanowski R."/>
            <person name="Vinardell J.M."/>
            <person name="Zehner S."/>
            <person name="Gottfert M."/>
        </authorList>
    </citation>
    <scope>NUCLEOTIDE SEQUENCE [LARGE SCALE GENOMIC DNA]</scope>
    <source>
        <strain evidence="7 8">HH103</strain>
        <plasmid evidence="8">pSfHH103e</plasmid>
    </source>
</reference>
<evidence type="ECO:0000256" key="5">
    <source>
        <dbReference type="ARBA" id="ARBA00023136"/>
    </source>
</evidence>
<dbReference type="InterPro" id="IPR043428">
    <property type="entry name" value="LivM-like"/>
</dbReference>
<keyword evidence="7" id="KW-0614">Plasmid</keyword>
<geneLocation type="plasmid" evidence="7 8">
    <name>pSfHH103e</name>
</geneLocation>
<dbReference type="Proteomes" id="UP000007735">
    <property type="component" value="Plasmid pSfHH103e"/>
</dbReference>
<protein>
    <submittedName>
        <fullName evidence="7">ABC-type transport system permease protein</fullName>
    </submittedName>
</protein>
<dbReference type="EMBL" id="HE616899">
    <property type="protein sequence ID" value="CCF00967.1"/>
    <property type="molecule type" value="Genomic_DNA"/>
</dbReference>
<feature type="transmembrane region" description="Helical" evidence="6">
    <location>
        <begin position="88"/>
        <end position="108"/>
    </location>
</feature>
<dbReference type="CDD" id="cd06581">
    <property type="entry name" value="TM_PBP1_LivM_like"/>
    <property type="match status" value="1"/>
</dbReference>
<dbReference type="PANTHER" id="PTHR30482">
    <property type="entry name" value="HIGH-AFFINITY BRANCHED-CHAIN AMINO ACID TRANSPORT SYSTEM PERMEASE"/>
    <property type="match status" value="1"/>
</dbReference>
<dbReference type="PATRIC" id="fig|380.5.peg.6051"/>
<feature type="transmembrane region" description="Helical" evidence="6">
    <location>
        <begin position="35"/>
        <end position="55"/>
    </location>
</feature>
<evidence type="ECO:0000256" key="1">
    <source>
        <dbReference type="ARBA" id="ARBA00004651"/>
    </source>
</evidence>
<accession>G9AIT5</accession>
<dbReference type="Pfam" id="PF02653">
    <property type="entry name" value="BPD_transp_2"/>
    <property type="match status" value="1"/>
</dbReference>
<dbReference type="KEGG" id="sfh:SFHH103_06508"/>
<organism evidence="7 8">
    <name type="scientific">Sinorhizobium fredii (strain HH103)</name>
    <dbReference type="NCBI Taxonomy" id="1117943"/>
    <lineage>
        <taxon>Bacteria</taxon>
        <taxon>Pseudomonadati</taxon>
        <taxon>Pseudomonadota</taxon>
        <taxon>Alphaproteobacteria</taxon>
        <taxon>Hyphomicrobiales</taxon>
        <taxon>Rhizobiaceae</taxon>
        <taxon>Sinorhizobium/Ensifer group</taxon>
        <taxon>Sinorhizobium</taxon>
    </lineage>
</organism>
<dbReference type="HOGENOM" id="CLU_031365_0_0_5"/>
<dbReference type="GO" id="GO:0015658">
    <property type="term" value="F:branched-chain amino acid transmembrane transporter activity"/>
    <property type="evidence" value="ECO:0007669"/>
    <property type="project" value="InterPro"/>
</dbReference>
<keyword evidence="2" id="KW-1003">Cell membrane</keyword>
<feature type="transmembrane region" description="Helical" evidence="6">
    <location>
        <begin position="7"/>
        <end position="29"/>
    </location>
</feature>
<dbReference type="InterPro" id="IPR001851">
    <property type="entry name" value="ABC_transp_permease"/>
</dbReference>
<comment type="subcellular location">
    <subcellularLocation>
        <location evidence="1">Cell membrane</location>
        <topology evidence="1">Multi-pass membrane protein</topology>
    </subcellularLocation>
</comment>
<feature type="transmembrane region" description="Helical" evidence="6">
    <location>
        <begin position="174"/>
        <end position="193"/>
    </location>
</feature>
<sequence length="339" mass="36663">MSFELNNWAAALIAGVGAALAIILVPSIFNEYEVLQMMIYVILSILALSLAFIWGFGGILSFGHAVFFGLGSYSYAIAAINFGETTSAFLLAILVPSLFAAILGYFMFYGRISDVYLGAITLTVSLIFFKVANSTSGPSFRIGKAPLGGFNGIPSVPRLTVPGFSDWELGTIELFSLSVVLLALTYIGLRFLISSDFGRIVISVKENEKRSELLGYDVRRYKLLTFIIGAAIAGVAGCLYANWGSYTDPTVFALSQSVQVIIWVVVGGVGTLIGPIIGCFLIQWVTNYLTTIEILNKDVILGGILALMVLLLPQGLIPTIRLLGQRATCRETRHEEKTV</sequence>
<feature type="transmembrane region" description="Helical" evidence="6">
    <location>
        <begin position="115"/>
        <end position="132"/>
    </location>
</feature>
<dbReference type="AlphaFoldDB" id="G9AIT5"/>
<feature type="transmembrane region" description="Helical" evidence="6">
    <location>
        <begin position="62"/>
        <end position="82"/>
    </location>
</feature>
<evidence type="ECO:0000256" key="4">
    <source>
        <dbReference type="ARBA" id="ARBA00022989"/>
    </source>
</evidence>
<keyword evidence="3 6" id="KW-0812">Transmembrane</keyword>
<feature type="transmembrane region" description="Helical" evidence="6">
    <location>
        <begin position="298"/>
        <end position="317"/>
    </location>
</feature>
<keyword evidence="4 6" id="KW-1133">Transmembrane helix</keyword>
<gene>
    <name evidence="7" type="ordered locus">SFHH103_06508</name>
</gene>
<feature type="transmembrane region" description="Helical" evidence="6">
    <location>
        <begin position="223"/>
        <end position="242"/>
    </location>
</feature>
<evidence type="ECO:0000256" key="6">
    <source>
        <dbReference type="SAM" id="Phobius"/>
    </source>
</evidence>
<proteinExistence type="predicted"/>
<name>G9AIT5_SINF1</name>
<evidence type="ECO:0000313" key="8">
    <source>
        <dbReference type="Proteomes" id="UP000007735"/>
    </source>
</evidence>
<evidence type="ECO:0000256" key="3">
    <source>
        <dbReference type="ARBA" id="ARBA00022692"/>
    </source>
</evidence>
<dbReference type="RefSeq" id="WP_014332606.1">
    <property type="nucleotide sequence ID" value="NC_016815.1"/>
</dbReference>
<dbReference type="GO" id="GO:0005886">
    <property type="term" value="C:plasma membrane"/>
    <property type="evidence" value="ECO:0007669"/>
    <property type="project" value="UniProtKB-SubCell"/>
</dbReference>
<dbReference type="PANTHER" id="PTHR30482:SF4">
    <property type="entry name" value="SLR1201 PROTEIN"/>
    <property type="match status" value="1"/>
</dbReference>
<evidence type="ECO:0000256" key="2">
    <source>
        <dbReference type="ARBA" id="ARBA00022475"/>
    </source>
</evidence>